<dbReference type="InterPro" id="IPR008972">
    <property type="entry name" value="Cupredoxin"/>
</dbReference>
<dbReference type="InterPro" id="IPR039447">
    <property type="entry name" value="UreH-like_TM_dom"/>
</dbReference>
<protein>
    <submittedName>
        <fullName evidence="3">Sulfite exporter TauE/SafE family protein</fullName>
    </submittedName>
</protein>
<feature type="transmembrane region" description="Helical" evidence="1">
    <location>
        <begin position="173"/>
        <end position="197"/>
    </location>
</feature>
<comment type="caution">
    <text evidence="3">The sequence shown here is derived from an EMBL/GenBank/DDBJ whole genome shotgun (WGS) entry which is preliminary data.</text>
</comment>
<feature type="domain" description="Urease accessory protein UreH-like transmembrane" evidence="2">
    <location>
        <begin position="55"/>
        <end position="252"/>
    </location>
</feature>
<feature type="transmembrane region" description="Helical" evidence="1">
    <location>
        <begin position="12"/>
        <end position="32"/>
    </location>
</feature>
<evidence type="ECO:0000256" key="1">
    <source>
        <dbReference type="SAM" id="Phobius"/>
    </source>
</evidence>
<dbReference type="Gene3D" id="2.60.40.420">
    <property type="entry name" value="Cupredoxins - blue copper proteins"/>
    <property type="match status" value="1"/>
</dbReference>
<sequence>MSTPQQNTASPSALRRLLTFSIALLGIVLILWLDSWFMDHAGMPDLTGDVNIGLLLLIGFLTSFHCVGMCGPLILGYTAKTARSGQKSYSTHLLYGLGKTISYTTIGALFGAFGAIVAFTPYTQGAVGVAAGLFLMLFGLHMLEVFPALNHFQFKTPQFVMRFVGKEYRKHSNPFAIGLLNGLMIICGPLQAMYVLAAGTGSWSQGAAVLFFFGIGTLPLLLGFGFLTSLLSGSLTPKLLKASGVIVMALGVIMLNRGLSVTASGLDFNTLVARVSQYYAPTAADSPSCDTEQTIHMDVLKTRFSPNKFTLRKGIPVKWVINVKELNECNKEIVVRDYGLDIHLQRGEQIIEFTPAEAGVVPWSCWMGMIPGTFVVVEDVQTARDSAPEAENGQVVQESDSQRLLRQFKEEWQQLWSAMLDSLG</sequence>
<feature type="transmembrane region" description="Helical" evidence="1">
    <location>
        <begin position="239"/>
        <end position="259"/>
    </location>
</feature>
<keyword evidence="1" id="KW-1133">Transmembrane helix</keyword>
<evidence type="ECO:0000313" key="4">
    <source>
        <dbReference type="Proteomes" id="UP001524586"/>
    </source>
</evidence>
<dbReference type="PANTHER" id="PTHR42208:SF1">
    <property type="entry name" value="HEAVY METAL TRANSPORTER"/>
    <property type="match status" value="1"/>
</dbReference>
<proteinExistence type="predicted"/>
<dbReference type="EMBL" id="JANIBK010000121">
    <property type="protein sequence ID" value="MCQ8130055.1"/>
    <property type="molecule type" value="Genomic_DNA"/>
</dbReference>
<feature type="transmembrane region" description="Helical" evidence="1">
    <location>
        <begin position="126"/>
        <end position="152"/>
    </location>
</feature>
<feature type="transmembrane region" description="Helical" evidence="1">
    <location>
        <begin position="203"/>
        <end position="227"/>
    </location>
</feature>
<organism evidence="3 4">
    <name type="scientific">Methylomonas rivi</name>
    <dbReference type="NCBI Taxonomy" id="2952226"/>
    <lineage>
        <taxon>Bacteria</taxon>
        <taxon>Pseudomonadati</taxon>
        <taxon>Pseudomonadota</taxon>
        <taxon>Gammaproteobacteria</taxon>
        <taxon>Methylococcales</taxon>
        <taxon>Methylococcaceae</taxon>
        <taxon>Methylomonas</taxon>
    </lineage>
</organism>
<gene>
    <name evidence="3" type="ORF">NP596_16475</name>
</gene>
<name>A0ABT1U9N4_9GAMM</name>
<feature type="transmembrane region" description="Helical" evidence="1">
    <location>
        <begin position="100"/>
        <end position="120"/>
    </location>
</feature>
<dbReference type="PANTHER" id="PTHR42208">
    <property type="entry name" value="HEAVY METAL TRANSPORTER-RELATED"/>
    <property type="match status" value="1"/>
</dbReference>
<accession>A0ABT1U9N4</accession>
<feature type="transmembrane region" description="Helical" evidence="1">
    <location>
        <begin position="52"/>
        <end position="79"/>
    </location>
</feature>
<dbReference type="Pfam" id="PF13386">
    <property type="entry name" value="DsbD_2"/>
    <property type="match status" value="1"/>
</dbReference>
<dbReference type="Proteomes" id="UP001524586">
    <property type="component" value="Unassembled WGS sequence"/>
</dbReference>
<evidence type="ECO:0000313" key="3">
    <source>
        <dbReference type="EMBL" id="MCQ8130055.1"/>
    </source>
</evidence>
<reference evidence="3 4" key="1">
    <citation type="submission" date="2022-07" db="EMBL/GenBank/DDBJ databases">
        <title>Methylomonas rivi sp. nov., Methylomonas rosea sp. nov., Methylomonas aureus sp. nov. and Methylomonas subterranea sp. nov., four novel methanotrophs isolated from a freshwater creek and the deep terrestrial subsurface.</title>
        <authorList>
            <person name="Abin C."/>
            <person name="Sankaranarayanan K."/>
            <person name="Garner C."/>
            <person name="Sindelar R."/>
            <person name="Kotary K."/>
            <person name="Garner R."/>
            <person name="Barclay S."/>
            <person name="Lawson P."/>
            <person name="Krumholz L."/>
        </authorList>
    </citation>
    <scope>NUCLEOTIDE SEQUENCE [LARGE SCALE GENOMIC DNA]</scope>
    <source>
        <strain evidence="3 4">WSC-6</strain>
    </source>
</reference>
<keyword evidence="4" id="KW-1185">Reference proteome</keyword>
<keyword evidence="1" id="KW-0472">Membrane</keyword>
<evidence type="ECO:0000259" key="2">
    <source>
        <dbReference type="Pfam" id="PF13386"/>
    </source>
</evidence>
<dbReference type="RefSeq" id="WP_256616481.1">
    <property type="nucleotide sequence ID" value="NZ_JANIBK010000121.1"/>
</dbReference>
<keyword evidence="1" id="KW-0812">Transmembrane</keyword>
<dbReference type="SUPFAM" id="SSF49503">
    <property type="entry name" value="Cupredoxins"/>
    <property type="match status" value="1"/>
</dbReference>